<reference evidence="4" key="1">
    <citation type="submission" date="2016-06" db="UniProtKB">
        <authorList>
            <consortium name="WormBaseParasite"/>
        </authorList>
    </citation>
    <scope>IDENTIFICATION</scope>
</reference>
<protein>
    <submittedName>
        <fullName evidence="4">DUF5641 domain-containing protein</fullName>
    </submittedName>
</protein>
<keyword evidence="3" id="KW-1185">Reference proteome</keyword>
<evidence type="ECO:0000313" key="2">
    <source>
        <dbReference type="EMBL" id="VDP83607.1"/>
    </source>
</evidence>
<dbReference type="OrthoDB" id="6222220at2759"/>
<gene>
    <name evidence="2" type="ORF">ECPE_LOCUS8476</name>
</gene>
<evidence type="ECO:0000256" key="1">
    <source>
        <dbReference type="SAM" id="MobiDB-lite"/>
    </source>
</evidence>
<feature type="compositionally biased region" description="Polar residues" evidence="1">
    <location>
        <begin position="134"/>
        <end position="147"/>
    </location>
</feature>
<dbReference type="EMBL" id="UZAN01046022">
    <property type="protein sequence ID" value="VDP83607.1"/>
    <property type="molecule type" value="Genomic_DNA"/>
</dbReference>
<evidence type="ECO:0000313" key="3">
    <source>
        <dbReference type="Proteomes" id="UP000272942"/>
    </source>
</evidence>
<dbReference type="AlphaFoldDB" id="A0A183ANE1"/>
<sequence>MAYNIDTINPDDLVIGLIQIPPGKSSTELLDTSNPVIAKFLKKFCKRLGKSPSQRFSKILPTDQRSGRFAISTKDPNSVHIPFVGKGSGDRWFLRHLPTRRLTLLQCDSLSDTQWDVSVEDQPAPIDSSPPKRQPNTYPVSPQLITSSDDECTELQLNGSPE</sequence>
<evidence type="ECO:0000313" key="4">
    <source>
        <dbReference type="WBParaSite" id="ECPE_0000850201-mRNA-1"/>
    </source>
</evidence>
<accession>A0A183ANE1</accession>
<organism evidence="4">
    <name type="scientific">Echinostoma caproni</name>
    <dbReference type="NCBI Taxonomy" id="27848"/>
    <lineage>
        <taxon>Eukaryota</taxon>
        <taxon>Metazoa</taxon>
        <taxon>Spiralia</taxon>
        <taxon>Lophotrochozoa</taxon>
        <taxon>Platyhelminthes</taxon>
        <taxon>Trematoda</taxon>
        <taxon>Digenea</taxon>
        <taxon>Plagiorchiida</taxon>
        <taxon>Echinostomata</taxon>
        <taxon>Echinostomatoidea</taxon>
        <taxon>Echinostomatidae</taxon>
        <taxon>Echinostoma</taxon>
    </lineage>
</organism>
<name>A0A183ANE1_9TREM</name>
<feature type="region of interest" description="Disordered" evidence="1">
    <location>
        <begin position="120"/>
        <end position="162"/>
    </location>
</feature>
<dbReference type="WBParaSite" id="ECPE_0000850201-mRNA-1">
    <property type="protein sequence ID" value="ECPE_0000850201-mRNA-1"/>
    <property type="gene ID" value="ECPE_0000850201"/>
</dbReference>
<reference evidence="2 3" key="2">
    <citation type="submission" date="2018-11" db="EMBL/GenBank/DDBJ databases">
        <authorList>
            <consortium name="Pathogen Informatics"/>
        </authorList>
    </citation>
    <scope>NUCLEOTIDE SEQUENCE [LARGE SCALE GENOMIC DNA]</scope>
    <source>
        <strain evidence="2 3">Egypt</strain>
    </source>
</reference>
<proteinExistence type="predicted"/>
<dbReference type="Proteomes" id="UP000272942">
    <property type="component" value="Unassembled WGS sequence"/>
</dbReference>